<proteinExistence type="predicted"/>
<organism evidence="2 3">
    <name type="scientific">Diversispora epigaea</name>
    <dbReference type="NCBI Taxonomy" id="1348612"/>
    <lineage>
        <taxon>Eukaryota</taxon>
        <taxon>Fungi</taxon>
        <taxon>Fungi incertae sedis</taxon>
        <taxon>Mucoromycota</taxon>
        <taxon>Glomeromycotina</taxon>
        <taxon>Glomeromycetes</taxon>
        <taxon>Diversisporales</taxon>
        <taxon>Diversisporaceae</taxon>
        <taxon>Diversispora</taxon>
    </lineage>
</organism>
<evidence type="ECO:0000313" key="3">
    <source>
        <dbReference type="Proteomes" id="UP000266861"/>
    </source>
</evidence>
<sequence>MSIFLPPDVLDKIFLELRKDSLSLYSCALVNRSWCESAISYLWLQPFKLLEKLRGNHQNGYNKRSWNERAYCLIQIYVSCIQYQEKINVFSTERQRTTRQQTCNSKPPTFNYLQYLKRLDIEEFSNAILGMVEVDSTQGKKNFLKIPRYLHHLTIKMTHSISILGHTKTTAAAKPQRLGYNRFISAAAAAAASSNNTSISSNKARIFNTNILGKILRNQSVGLKSLSISNNHFEPYSWLHSLPPNTNHHLSNLSKFICTTPCNAELYYTLSETVKNLKKIKIWMDYPPVINNHSKHGLDSLEDQVKGITVLIRSQKQLTHFELGYCGLGLDDILIALISQVHSLRKMTFFKVDFKDWRSLLELTSLTQLNELILNSCFYLPNCTLNLSNNITNNITNHHITNNNNRNNNIGEDFSNSKITKIVITSAPGVIVESFLNRANISLEELEIAFIPYHTSATINSSSSSSSLLPNYNRHHHYPSTHNILETIVLYSPNLTIARLYIDSDTISKLPYFLSSCINLKFLKISGPRNQETNVNNIFREISSIKLVNNNLEVLGIHTCWTFTPENLELFLGYFTRLKKFELLWSSCVCNEHFKVLLNRFWCGGGGRRDYDDDDNNSYQRSFKKRDNGKYNNRYWKNVNHKRYTINSESFGKNSGKGKNRGRGKYNNNNNNRFENIRSCFERDSSGNRSGSEIYGGGGGGKEVKSISKLEYLSVQTRHIINVDLIRQIRRFVKYVKVCKWEI</sequence>
<comment type="caution">
    <text evidence="2">The sequence shown here is derived from an EMBL/GenBank/DDBJ whole genome shotgun (WGS) entry which is preliminary data.</text>
</comment>
<feature type="region of interest" description="Disordered" evidence="1">
    <location>
        <begin position="648"/>
        <end position="671"/>
    </location>
</feature>
<dbReference type="Proteomes" id="UP000266861">
    <property type="component" value="Unassembled WGS sequence"/>
</dbReference>
<evidence type="ECO:0000256" key="1">
    <source>
        <dbReference type="SAM" id="MobiDB-lite"/>
    </source>
</evidence>
<name>A0A397H588_9GLOM</name>
<protein>
    <submittedName>
        <fullName evidence="2">Uncharacterized protein</fullName>
    </submittedName>
</protein>
<dbReference type="OrthoDB" id="2342138at2759"/>
<dbReference type="InterPro" id="IPR032675">
    <property type="entry name" value="LRR_dom_sf"/>
</dbReference>
<dbReference type="EMBL" id="PQFF01000353">
    <property type="protein sequence ID" value="RHZ56844.1"/>
    <property type="molecule type" value="Genomic_DNA"/>
</dbReference>
<accession>A0A397H588</accession>
<feature type="region of interest" description="Disordered" evidence="1">
    <location>
        <begin position="683"/>
        <end position="702"/>
    </location>
</feature>
<evidence type="ECO:0000313" key="2">
    <source>
        <dbReference type="EMBL" id="RHZ56844.1"/>
    </source>
</evidence>
<reference evidence="2 3" key="1">
    <citation type="submission" date="2018-08" db="EMBL/GenBank/DDBJ databases">
        <title>Genome and evolution of the arbuscular mycorrhizal fungus Diversispora epigaea (formerly Glomus versiforme) and its bacterial endosymbionts.</title>
        <authorList>
            <person name="Sun X."/>
            <person name="Fei Z."/>
            <person name="Harrison M."/>
        </authorList>
    </citation>
    <scope>NUCLEOTIDE SEQUENCE [LARGE SCALE GENOMIC DNA]</scope>
    <source>
        <strain evidence="2 3">IT104</strain>
    </source>
</reference>
<gene>
    <name evidence="2" type="ORF">Glove_396g78</name>
</gene>
<dbReference type="Gene3D" id="3.80.10.10">
    <property type="entry name" value="Ribonuclease Inhibitor"/>
    <property type="match status" value="1"/>
</dbReference>
<dbReference type="AlphaFoldDB" id="A0A397H588"/>
<keyword evidence="3" id="KW-1185">Reference proteome</keyword>